<name>A0A9P5TAT0_9AGAM</name>
<evidence type="ECO:0000313" key="2">
    <source>
        <dbReference type="Proteomes" id="UP000759537"/>
    </source>
</evidence>
<gene>
    <name evidence="1" type="ORF">DFH94DRAFT_363442</name>
</gene>
<dbReference type="EMBL" id="WHVB01000005">
    <property type="protein sequence ID" value="KAF8482408.1"/>
    <property type="molecule type" value="Genomic_DNA"/>
</dbReference>
<dbReference type="Proteomes" id="UP000759537">
    <property type="component" value="Unassembled WGS sequence"/>
</dbReference>
<dbReference type="AlphaFoldDB" id="A0A9P5TAT0"/>
<organism evidence="1 2">
    <name type="scientific">Russula ochroleuca</name>
    <dbReference type="NCBI Taxonomy" id="152965"/>
    <lineage>
        <taxon>Eukaryota</taxon>
        <taxon>Fungi</taxon>
        <taxon>Dikarya</taxon>
        <taxon>Basidiomycota</taxon>
        <taxon>Agaricomycotina</taxon>
        <taxon>Agaricomycetes</taxon>
        <taxon>Russulales</taxon>
        <taxon>Russulaceae</taxon>
        <taxon>Russula</taxon>
    </lineage>
</organism>
<evidence type="ECO:0000313" key="1">
    <source>
        <dbReference type="EMBL" id="KAF8482408.1"/>
    </source>
</evidence>
<reference evidence="1" key="2">
    <citation type="journal article" date="2020" name="Nat. Commun.">
        <title>Large-scale genome sequencing of mycorrhizal fungi provides insights into the early evolution of symbiotic traits.</title>
        <authorList>
            <person name="Miyauchi S."/>
            <person name="Kiss E."/>
            <person name="Kuo A."/>
            <person name="Drula E."/>
            <person name="Kohler A."/>
            <person name="Sanchez-Garcia M."/>
            <person name="Morin E."/>
            <person name="Andreopoulos B."/>
            <person name="Barry K.W."/>
            <person name="Bonito G."/>
            <person name="Buee M."/>
            <person name="Carver A."/>
            <person name="Chen C."/>
            <person name="Cichocki N."/>
            <person name="Clum A."/>
            <person name="Culley D."/>
            <person name="Crous P.W."/>
            <person name="Fauchery L."/>
            <person name="Girlanda M."/>
            <person name="Hayes R.D."/>
            <person name="Keri Z."/>
            <person name="LaButti K."/>
            <person name="Lipzen A."/>
            <person name="Lombard V."/>
            <person name="Magnuson J."/>
            <person name="Maillard F."/>
            <person name="Murat C."/>
            <person name="Nolan M."/>
            <person name="Ohm R.A."/>
            <person name="Pangilinan J."/>
            <person name="Pereira M.F."/>
            <person name="Perotto S."/>
            <person name="Peter M."/>
            <person name="Pfister S."/>
            <person name="Riley R."/>
            <person name="Sitrit Y."/>
            <person name="Stielow J.B."/>
            <person name="Szollosi G."/>
            <person name="Zifcakova L."/>
            <person name="Stursova M."/>
            <person name="Spatafora J.W."/>
            <person name="Tedersoo L."/>
            <person name="Vaario L.M."/>
            <person name="Yamada A."/>
            <person name="Yan M."/>
            <person name="Wang P."/>
            <person name="Xu J."/>
            <person name="Bruns T."/>
            <person name="Baldrian P."/>
            <person name="Vilgalys R."/>
            <person name="Dunand C."/>
            <person name="Henrissat B."/>
            <person name="Grigoriev I.V."/>
            <person name="Hibbett D."/>
            <person name="Nagy L.G."/>
            <person name="Martin F.M."/>
        </authorList>
    </citation>
    <scope>NUCLEOTIDE SEQUENCE</scope>
    <source>
        <strain evidence="1">Prilba</strain>
    </source>
</reference>
<protein>
    <submittedName>
        <fullName evidence="1">Uncharacterized protein</fullName>
    </submittedName>
</protein>
<keyword evidence="2" id="KW-1185">Reference proteome</keyword>
<comment type="caution">
    <text evidence="1">The sequence shown here is derived from an EMBL/GenBank/DDBJ whole genome shotgun (WGS) entry which is preliminary data.</text>
</comment>
<accession>A0A9P5TAT0</accession>
<sequence>MIHDGGTCPPSSPYCAALRVLSLADPPSAPIPMTGRFGPLSGPGRPVPQMPSGRRPLSLSVPIIESPHLQRRASSHPPASTPSDRVCCGPLASPSPLSFAPPSMSFRRPRPFSAPSGPIAPPNAPQAILVTSSGVQSDLVVHDRLYVITILQPTLRAMTPVSRVSGKVIEAVPTNLTTNIVDNPINCDFC</sequence>
<reference evidence="1" key="1">
    <citation type="submission" date="2019-10" db="EMBL/GenBank/DDBJ databases">
        <authorList>
            <consortium name="DOE Joint Genome Institute"/>
            <person name="Kuo A."/>
            <person name="Miyauchi S."/>
            <person name="Kiss E."/>
            <person name="Drula E."/>
            <person name="Kohler A."/>
            <person name="Sanchez-Garcia M."/>
            <person name="Andreopoulos B."/>
            <person name="Barry K.W."/>
            <person name="Bonito G."/>
            <person name="Buee M."/>
            <person name="Carver A."/>
            <person name="Chen C."/>
            <person name="Cichocki N."/>
            <person name="Clum A."/>
            <person name="Culley D."/>
            <person name="Crous P.W."/>
            <person name="Fauchery L."/>
            <person name="Girlanda M."/>
            <person name="Hayes R."/>
            <person name="Keri Z."/>
            <person name="LaButti K."/>
            <person name="Lipzen A."/>
            <person name="Lombard V."/>
            <person name="Magnuson J."/>
            <person name="Maillard F."/>
            <person name="Morin E."/>
            <person name="Murat C."/>
            <person name="Nolan M."/>
            <person name="Ohm R."/>
            <person name="Pangilinan J."/>
            <person name="Pereira M."/>
            <person name="Perotto S."/>
            <person name="Peter M."/>
            <person name="Riley R."/>
            <person name="Sitrit Y."/>
            <person name="Stielow B."/>
            <person name="Szollosi G."/>
            <person name="Zifcakova L."/>
            <person name="Stursova M."/>
            <person name="Spatafora J.W."/>
            <person name="Tedersoo L."/>
            <person name="Vaario L.-M."/>
            <person name="Yamada A."/>
            <person name="Yan M."/>
            <person name="Wang P."/>
            <person name="Xu J."/>
            <person name="Bruns T."/>
            <person name="Baldrian P."/>
            <person name="Vilgalys R."/>
            <person name="Henrissat B."/>
            <person name="Grigoriev I.V."/>
            <person name="Hibbett D."/>
            <person name="Nagy L.G."/>
            <person name="Martin F.M."/>
        </authorList>
    </citation>
    <scope>NUCLEOTIDE SEQUENCE</scope>
    <source>
        <strain evidence="1">Prilba</strain>
    </source>
</reference>
<proteinExistence type="predicted"/>